<protein>
    <submittedName>
        <fullName evidence="3">Glycosyltransferase family 25 protein</fullName>
    </submittedName>
</protein>
<dbReference type="Pfam" id="PF01755">
    <property type="entry name" value="Glyco_transf_25"/>
    <property type="match status" value="1"/>
</dbReference>
<evidence type="ECO:0000313" key="4">
    <source>
        <dbReference type="Proteomes" id="UP001278995"/>
    </source>
</evidence>
<name>A0AB35UWY0_9GAMM</name>
<dbReference type="CDD" id="cd06532">
    <property type="entry name" value="Glyco_transf_25"/>
    <property type="match status" value="1"/>
</dbReference>
<comment type="caution">
    <text evidence="3">The sequence shown here is derived from an EMBL/GenBank/DDBJ whole genome shotgun (WGS) entry which is preliminary data.</text>
</comment>
<feature type="coiled-coil region" evidence="1">
    <location>
        <begin position="1"/>
        <end position="28"/>
    </location>
</feature>
<dbReference type="InterPro" id="IPR002654">
    <property type="entry name" value="Glyco_trans_25"/>
</dbReference>
<feature type="domain" description="Glycosyl transferase family 25" evidence="2">
    <location>
        <begin position="2"/>
        <end position="165"/>
    </location>
</feature>
<dbReference type="Proteomes" id="UP001278995">
    <property type="component" value="Unassembled WGS sequence"/>
</dbReference>
<gene>
    <name evidence="3" type="ORF">SKM51_00800</name>
</gene>
<organism evidence="3 4">
    <name type="scientific">Acinetobacter faecalis</name>
    <dbReference type="NCBI Taxonomy" id="2665161"/>
    <lineage>
        <taxon>Bacteria</taxon>
        <taxon>Pseudomonadati</taxon>
        <taxon>Pseudomonadota</taxon>
        <taxon>Gammaproteobacteria</taxon>
        <taxon>Moraxellales</taxon>
        <taxon>Moraxellaceae</taxon>
        <taxon>Acinetobacter</taxon>
    </lineage>
</organism>
<accession>A0AB35UWY0</accession>
<proteinExistence type="predicted"/>
<reference evidence="3 4" key="1">
    <citation type="submission" date="2023-11" db="EMBL/GenBank/DDBJ databases">
        <title>The common occurrence of Acinetobacte faecalis in cattle feces and its emended description.</title>
        <authorList>
            <person name="Kyselkova M."/>
            <person name="Xanthopoulou K."/>
            <person name="Shestivska V."/>
            <person name="Spanelova P."/>
            <person name="Maixnerova M."/>
            <person name="Higgins P.G."/>
            <person name="Nemec A."/>
        </authorList>
    </citation>
    <scope>NUCLEOTIDE SEQUENCE [LARGE SCALE GENOMIC DNA]</scope>
    <source>
        <strain evidence="3 4">ANC 7483</strain>
    </source>
</reference>
<sequence length="265" mass="30614">MKILLINLDKSTDRLEQQKNQFNELGLEFERLPAVSIHDFSDDEYKKMAFNGQRPMKQSELACFLSHKKAWEYVIELNQPCVVLEDDAVLVKDFKKIIDDFDQLTDIDYINLEVHGRKKTVAIHARYSVADNSYNLLEIFIDRSGTGGYVLYPTGAQILLDFMAKRAIGLSDEFIHSCYELKAYQIEPAALLQSDKCLEYNVSCAYMHTSVIAQEKNNFNFNLSPTEKTQFKVRRIKAQVNLGLRQLKCLNKGVKREIVVDPKRF</sequence>
<keyword evidence="1" id="KW-0175">Coiled coil</keyword>
<evidence type="ECO:0000259" key="2">
    <source>
        <dbReference type="Pfam" id="PF01755"/>
    </source>
</evidence>
<evidence type="ECO:0000313" key="3">
    <source>
        <dbReference type="EMBL" id="MDY6485767.1"/>
    </source>
</evidence>
<dbReference type="AlphaFoldDB" id="A0AB35UWY0"/>
<dbReference type="RefSeq" id="WP_321099223.1">
    <property type="nucleotide sequence ID" value="NZ_JAXHPL010000002.1"/>
</dbReference>
<dbReference type="EMBL" id="JAXHPL010000002">
    <property type="protein sequence ID" value="MDY6485767.1"/>
    <property type="molecule type" value="Genomic_DNA"/>
</dbReference>
<evidence type="ECO:0000256" key="1">
    <source>
        <dbReference type="SAM" id="Coils"/>
    </source>
</evidence>